<dbReference type="InterPro" id="IPR003594">
    <property type="entry name" value="HATPase_dom"/>
</dbReference>
<dbReference type="Pfam" id="PF02518">
    <property type="entry name" value="HATPase_c"/>
    <property type="match status" value="1"/>
</dbReference>
<keyword evidence="5" id="KW-0418">Kinase</keyword>
<name>A0A934PTN5_9SPHI</name>
<dbReference type="InterPro" id="IPR005467">
    <property type="entry name" value="His_kinase_dom"/>
</dbReference>
<dbReference type="InterPro" id="IPR035965">
    <property type="entry name" value="PAS-like_dom_sf"/>
</dbReference>
<dbReference type="Pfam" id="PF08447">
    <property type="entry name" value="PAS_3"/>
    <property type="match status" value="1"/>
</dbReference>
<comment type="catalytic activity">
    <reaction evidence="1">
        <text>ATP + protein L-histidine = ADP + protein N-phospho-L-histidine.</text>
        <dbReference type="EC" id="2.7.13.3"/>
    </reaction>
</comment>
<dbReference type="Proteomes" id="UP000613193">
    <property type="component" value="Unassembled WGS sequence"/>
</dbReference>
<keyword evidence="8" id="KW-1185">Reference proteome</keyword>
<dbReference type="InterPro" id="IPR004358">
    <property type="entry name" value="Sig_transdc_His_kin-like_C"/>
</dbReference>
<dbReference type="SMART" id="SM00387">
    <property type="entry name" value="HATPase_c"/>
    <property type="match status" value="1"/>
</dbReference>
<dbReference type="Gene3D" id="3.30.450.20">
    <property type="entry name" value="PAS domain"/>
    <property type="match status" value="2"/>
</dbReference>
<evidence type="ECO:0000256" key="5">
    <source>
        <dbReference type="ARBA" id="ARBA00022777"/>
    </source>
</evidence>
<dbReference type="EC" id="2.7.13.3" evidence="2"/>
<dbReference type="SUPFAM" id="SSF55785">
    <property type="entry name" value="PYP-like sensor domain (PAS domain)"/>
    <property type="match status" value="2"/>
</dbReference>
<protein>
    <recommendedName>
        <fullName evidence="2">histidine kinase</fullName>
        <ecNumber evidence="2">2.7.13.3</ecNumber>
    </recommendedName>
</protein>
<dbReference type="Pfam" id="PF13426">
    <property type="entry name" value="PAS_9"/>
    <property type="match status" value="1"/>
</dbReference>
<dbReference type="PROSITE" id="PS50109">
    <property type="entry name" value="HIS_KIN"/>
    <property type="match status" value="1"/>
</dbReference>
<dbReference type="InterPro" id="IPR052162">
    <property type="entry name" value="Sensor_kinase/Photoreceptor"/>
</dbReference>
<reference evidence="7" key="1">
    <citation type="submission" date="2020-12" db="EMBL/GenBank/DDBJ databases">
        <title>Bacterial novel species Mucilaginibacter sp. SD-g isolated from soil.</title>
        <authorList>
            <person name="Jung H.-Y."/>
        </authorList>
    </citation>
    <scope>NUCLEOTIDE SEQUENCE</scope>
    <source>
        <strain evidence="7">SD-g</strain>
    </source>
</reference>
<dbReference type="RefSeq" id="WP_200067171.1">
    <property type="nucleotide sequence ID" value="NZ_JAEHFW010000003.1"/>
</dbReference>
<evidence type="ECO:0000256" key="3">
    <source>
        <dbReference type="ARBA" id="ARBA00022553"/>
    </source>
</evidence>
<dbReference type="EMBL" id="JAEHFW010000003">
    <property type="protein sequence ID" value="MBK0380628.1"/>
    <property type="molecule type" value="Genomic_DNA"/>
</dbReference>
<dbReference type="InterPro" id="IPR000014">
    <property type="entry name" value="PAS"/>
</dbReference>
<dbReference type="Gene3D" id="3.30.565.10">
    <property type="entry name" value="Histidine kinase-like ATPase, C-terminal domain"/>
    <property type="match status" value="1"/>
</dbReference>
<evidence type="ECO:0000256" key="2">
    <source>
        <dbReference type="ARBA" id="ARBA00012438"/>
    </source>
</evidence>
<dbReference type="PRINTS" id="PR00344">
    <property type="entry name" value="BCTRLSENSOR"/>
</dbReference>
<dbReference type="GO" id="GO:0004673">
    <property type="term" value="F:protein histidine kinase activity"/>
    <property type="evidence" value="ECO:0007669"/>
    <property type="project" value="UniProtKB-EC"/>
</dbReference>
<dbReference type="PANTHER" id="PTHR43304">
    <property type="entry name" value="PHYTOCHROME-LIKE PROTEIN CPH1"/>
    <property type="match status" value="1"/>
</dbReference>
<keyword evidence="4" id="KW-0808">Transferase</keyword>
<organism evidence="7 8">
    <name type="scientific">Mucilaginibacter segetis</name>
    <dbReference type="NCBI Taxonomy" id="2793071"/>
    <lineage>
        <taxon>Bacteria</taxon>
        <taxon>Pseudomonadati</taxon>
        <taxon>Bacteroidota</taxon>
        <taxon>Sphingobacteriia</taxon>
        <taxon>Sphingobacteriales</taxon>
        <taxon>Sphingobacteriaceae</taxon>
        <taxon>Mucilaginibacter</taxon>
    </lineage>
</organism>
<keyword evidence="3" id="KW-0597">Phosphoprotein</keyword>
<evidence type="ECO:0000256" key="4">
    <source>
        <dbReference type="ARBA" id="ARBA00022679"/>
    </source>
</evidence>
<proteinExistence type="predicted"/>
<dbReference type="AlphaFoldDB" id="A0A934PTN5"/>
<dbReference type="CDD" id="cd00130">
    <property type="entry name" value="PAS"/>
    <property type="match status" value="1"/>
</dbReference>
<evidence type="ECO:0000313" key="8">
    <source>
        <dbReference type="Proteomes" id="UP000613193"/>
    </source>
</evidence>
<sequence>MSFSEDNKFPGLSITHIAHIFNNMNAGIWEYNTVTGNAKWSAGFYHMLGYHPDEIACSYKSFFENLLYYHDKEVFLKAINRPGQTNVPPAHIRLLTRENGYQWFESTSYLYTVDNEPVIYGILKNINRYKLAEFRLDQKYFECSEMGRIAKIGSWEIDAATTKLKLTREIYNIYELQTPVELSVDEVISFFEPKYRPLITQAINDAVKYCKPFDQEVLLRTARNNVIWVRTKGVPVINDYGHCIAVRGVFQDIDVIKKRGLSMQSSINLLDDQNKRLQNFAYIVSHNLRSHAGNLKFMVNLFEETNEEDDQAEIFAHIKTISESFMATMGHLEEIVKIQSEISKGRKTVNFEAIFNNVLSALKADIKTTGATIHNDFSNCPQIDYIPAYLESIFQNFITNALKYKHAERPPVINCHTQKIDEHIYLLFEDNGIGIDLEKYGDQLFGLYKTFHQNQDAKGIGLFMTRNQVEALGGSIHVDSTVNVGTKFTIRLV</sequence>
<evidence type="ECO:0000313" key="7">
    <source>
        <dbReference type="EMBL" id="MBK0380628.1"/>
    </source>
</evidence>
<comment type="caution">
    <text evidence="7">The sequence shown here is derived from an EMBL/GenBank/DDBJ whole genome shotgun (WGS) entry which is preliminary data.</text>
</comment>
<dbReference type="InterPro" id="IPR036890">
    <property type="entry name" value="HATPase_C_sf"/>
</dbReference>
<feature type="domain" description="Histidine kinase" evidence="6">
    <location>
        <begin position="283"/>
        <end position="493"/>
    </location>
</feature>
<dbReference type="PANTHER" id="PTHR43304:SF1">
    <property type="entry name" value="PAC DOMAIN-CONTAINING PROTEIN"/>
    <property type="match status" value="1"/>
</dbReference>
<dbReference type="SUPFAM" id="SSF55874">
    <property type="entry name" value="ATPase domain of HSP90 chaperone/DNA topoisomerase II/histidine kinase"/>
    <property type="match status" value="1"/>
</dbReference>
<dbReference type="InterPro" id="IPR013655">
    <property type="entry name" value="PAS_fold_3"/>
</dbReference>
<evidence type="ECO:0000259" key="6">
    <source>
        <dbReference type="PROSITE" id="PS50109"/>
    </source>
</evidence>
<gene>
    <name evidence="7" type="ORF">I5M19_14990</name>
</gene>
<evidence type="ECO:0000256" key="1">
    <source>
        <dbReference type="ARBA" id="ARBA00000085"/>
    </source>
</evidence>
<accession>A0A934PTN5</accession>